<dbReference type="SMART" id="SM00320">
    <property type="entry name" value="WD40"/>
    <property type="match status" value="5"/>
</dbReference>
<keyword evidence="8" id="KW-1185">Reference proteome</keyword>
<feature type="compositionally biased region" description="Acidic residues" evidence="6">
    <location>
        <begin position="169"/>
        <end position="187"/>
    </location>
</feature>
<keyword evidence="3" id="KW-0677">Repeat</keyword>
<comment type="caution">
    <text evidence="7">The sequence shown here is derived from an EMBL/GenBank/DDBJ whole genome shotgun (WGS) entry which is preliminary data.</text>
</comment>
<keyword evidence="2" id="KW-0853">WD repeat</keyword>
<dbReference type="Proteomes" id="UP001153069">
    <property type="component" value="Unassembled WGS sequence"/>
</dbReference>
<feature type="compositionally biased region" description="Basic and acidic residues" evidence="6">
    <location>
        <begin position="119"/>
        <end position="132"/>
    </location>
</feature>
<feature type="compositionally biased region" description="Polar residues" evidence="6">
    <location>
        <begin position="17"/>
        <end position="57"/>
    </location>
</feature>
<dbReference type="PANTHER" id="PTHR14773:SF2">
    <property type="entry name" value="(WILD MALAYSIAN BANANA) HYPOTHETICAL PROTEIN"/>
    <property type="match status" value="1"/>
</dbReference>
<evidence type="ECO:0000313" key="8">
    <source>
        <dbReference type="Proteomes" id="UP001153069"/>
    </source>
</evidence>
<evidence type="ECO:0000256" key="4">
    <source>
        <dbReference type="ARBA" id="ARBA00022763"/>
    </source>
</evidence>
<keyword evidence="5" id="KW-0238">DNA-binding</keyword>
<feature type="region of interest" description="Disordered" evidence="6">
    <location>
        <begin position="230"/>
        <end position="304"/>
    </location>
</feature>
<gene>
    <name evidence="7" type="ORF">SEMRO_5_G004240.1</name>
</gene>
<reference evidence="7" key="1">
    <citation type="submission" date="2020-06" db="EMBL/GenBank/DDBJ databases">
        <authorList>
            <consortium name="Plant Systems Biology data submission"/>
        </authorList>
    </citation>
    <scope>NUCLEOTIDE SEQUENCE</scope>
    <source>
        <strain evidence="7">D6</strain>
    </source>
</reference>
<feature type="compositionally biased region" description="Basic residues" evidence="6">
    <location>
        <begin position="1"/>
        <end position="11"/>
    </location>
</feature>
<dbReference type="InterPro" id="IPR015943">
    <property type="entry name" value="WD40/YVTN_repeat-like_dom_sf"/>
</dbReference>
<dbReference type="EMBL" id="CAICTM010000005">
    <property type="protein sequence ID" value="CAB9496450.1"/>
    <property type="molecule type" value="Genomic_DNA"/>
</dbReference>
<evidence type="ECO:0000256" key="2">
    <source>
        <dbReference type="ARBA" id="ARBA00022574"/>
    </source>
</evidence>
<dbReference type="PANTHER" id="PTHR14773">
    <property type="entry name" value="WD REPEAT-CONTAINING PROTEIN 76"/>
    <property type="match status" value="1"/>
</dbReference>
<evidence type="ECO:0000313" key="7">
    <source>
        <dbReference type="EMBL" id="CAB9496450.1"/>
    </source>
</evidence>
<feature type="region of interest" description="Disordered" evidence="6">
    <location>
        <begin position="1"/>
        <end position="92"/>
    </location>
</feature>
<proteinExistence type="inferred from homology"/>
<dbReference type="AlphaFoldDB" id="A0A9N8H284"/>
<accession>A0A9N8H284</accession>
<evidence type="ECO:0000256" key="3">
    <source>
        <dbReference type="ARBA" id="ARBA00022737"/>
    </source>
</evidence>
<feature type="compositionally biased region" description="Basic and acidic residues" evidence="6">
    <location>
        <begin position="188"/>
        <end position="197"/>
    </location>
</feature>
<protein>
    <submittedName>
        <fullName evidence="7">Uncharacterized protein</fullName>
    </submittedName>
</protein>
<comment type="similarity">
    <text evidence="1">Belongs to the WD repeat DDB2/WDR76 family.</text>
</comment>
<organism evidence="7 8">
    <name type="scientific">Seminavis robusta</name>
    <dbReference type="NCBI Taxonomy" id="568900"/>
    <lineage>
        <taxon>Eukaryota</taxon>
        <taxon>Sar</taxon>
        <taxon>Stramenopiles</taxon>
        <taxon>Ochrophyta</taxon>
        <taxon>Bacillariophyta</taxon>
        <taxon>Bacillariophyceae</taxon>
        <taxon>Bacillariophycidae</taxon>
        <taxon>Naviculales</taxon>
        <taxon>Naviculaceae</taxon>
        <taxon>Seminavis</taxon>
    </lineage>
</organism>
<feature type="region of interest" description="Disordered" evidence="6">
    <location>
        <begin position="119"/>
        <end position="200"/>
    </location>
</feature>
<dbReference type="Gene3D" id="2.130.10.10">
    <property type="entry name" value="YVTN repeat-like/Quinoprotein amine dehydrogenase"/>
    <property type="match status" value="2"/>
</dbReference>
<name>A0A9N8H284_9STRA</name>
<feature type="compositionally biased region" description="Basic and acidic residues" evidence="6">
    <location>
        <begin position="158"/>
        <end position="168"/>
    </location>
</feature>
<dbReference type="GO" id="GO:0005634">
    <property type="term" value="C:nucleus"/>
    <property type="evidence" value="ECO:0007669"/>
    <property type="project" value="TreeGrafter"/>
</dbReference>
<dbReference type="InterPro" id="IPR001680">
    <property type="entry name" value="WD40_rpt"/>
</dbReference>
<evidence type="ECO:0000256" key="1">
    <source>
        <dbReference type="ARBA" id="ARBA00005434"/>
    </source>
</evidence>
<sequence>MLPSKSKKTKAGIRAPNQPSLFSFWGQQNKKIKTVTSSDRAKSTTGTSRPKTDSSANPLVGNKRRRLDSRNPSDGSKSAQEKVPVIASEQARPVVSAGANPEAAIDMQCFSFQSRGVDEKAISPEETKEDLSLVKTASLSTIKESESVSTKETATSPKRPETKTKEECVNDDEKEEFEEESDKEEEKEDKPKGKNDNNPEGLCEYELLRLRNIARNNARLEALGLLSKSNNDGMIHKRTSKAAKSKRPSKRPANFETTATRRSTRRSTRLAKPSVEVETDASTDNTQLENSSDTRTGEDLEEELDEQVYEVSPVVQYEMEQHQVSKRHPTLHQTTTACVTNSTDAQESATLVPTGQRLAPPQGLSAIYSLNFWEDTNWIVGAGKAGIVALWNCCEHPRDAEPTEVRHVDPIFSWKAHGGRWISEAQFLSTNNNGTSDGAAPSRLATAANDGTVCLWDLRQVSTETGSPKLVLQSDKTLHSSGIFAMDIGASSGIDAKVATGSKDKTVAVSRLREDAGRPEPFWRSYVHRAKVGAVKFRDEHVLATASDDGCVSILDDRMKGGDSSPVFLLESLHQGRPHSVVWEDSSPSSLLLTAGLDSVIQAWDLRLLKQDKGAQPMPVYEYFGHVPTSTRRCKRIHHPKLYQSSKSGRFILTGGQDSHALSMFQFQAQPVDTSVPHSASGIRRTVRSAVFSRGGLPEDCQHADIGSVAVQHELVAATVEGEVLLLRPST</sequence>
<dbReference type="InterPro" id="IPR036322">
    <property type="entry name" value="WD40_repeat_dom_sf"/>
</dbReference>
<dbReference type="OrthoDB" id="273771at2759"/>
<dbReference type="GO" id="GO:0003677">
    <property type="term" value="F:DNA binding"/>
    <property type="evidence" value="ECO:0007669"/>
    <property type="project" value="UniProtKB-KW"/>
</dbReference>
<evidence type="ECO:0000256" key="6">
    <source>
        <dbReference type="SAM" id="MobiDB-lite"/>
    </source>
</evidence>
<dbReference type="PROSITE" id="PS00678">
    <property type="entry name" value="WD_REPEATS_1"/>
    <property type="match status" value="1"/>
</dbReference>
<dbReference type="GO" id="GO:2000001">
    <property type="term" value="P:regulation of DNA damage checkpoint"/>
    <property type="evidence" value="ECO:0007669"/>
    <property type="project" value="TreeGrafter"/>
</dbReference>
<keyword evidence="4" id="KW-0227">DNA damage</keyword>
<dbReference type="InterPro" id="IPR019775">
    <property type="entry name" value="WD40_repeat_CS"/>
</dbReference>
<feature type="compositionally biased region" description="Basic residues" evidence="6">
    <location>
        <begin position="236"/>
        <end position="250"/>
    </location>
</feature>
<dbReference type="Pfam" id="PF00400">
    <property type="entry name" value="WD40"/>
    <property type="match status" value="1"/>
</dbReference>
<dbReference type="GO" id="GO:0006974">
    <property type="term" value="P:DNA damage response"/>
    <property type="evidence" value="ECO:0007669"/>
    <property type="project" value="UniProtKB-KW"/>
</dbReference>
<feature type="compositionally biased region" description="Polar residues" evidence="6">
    <location>
        <begin position="280"/>
        <end position="294"/>
    </location>
</feature>
<dbReference type="SUPFAM" id="SSF50978">
    <property type="entry name" value="WD40 repeat-like"/>
    <property type="match status" value="1"/>
</dbReference>
<feature type="compositionally biased region" description="Polar residues" evidence="6">
    <location>
        <begin position="135"/>
        <end position="156"/>
    </location>
</feature>
<dbReference type="InterPro" id="IPR050853">
    <property type="entry name" value="WD_repeat_DNA-damage-binding"/>
</dbReference>
<evidence type="ECO:0000256" key="5">
    <source>
        <dbReference type="ARBA" id="ARBA00023125"/>
    </source>
</evidence>